<dbReference type="InterPro" id="IPR013221">
    <property type="entry name" value="Mur_ligase_cen"/>
</dbReference>
<keyword evidence="5 7" id="KW-0547">Nucleotide-binding</keyword>
<reference evidence="11 12" key="1">
    <citation type="submission" date="2018-09" db="EMBL/GenBank/DDBJ databases">
        <title>Phylogeny of the Shewanellaceae, and recommendation for two new genera, Pseudoshewanella and Parashewanella.</title>
        <authorList>
            <person name="Wang G."/>
        </authorList>
    </citation>
    <scope>NUCLEOTIDE SEQUENCE [LARGE SCALE GENOMIC DNA]</scope>
    <source>
        <strain evidence="11 12">C51</strain>
    </source>
</reference>
<dbReference type="AlphaFoldDB" id="A0A3L8PWX8"/>
<evidence type="ECO:0000256" key="2">
    <source>
        <dbReference type="ARBA" id="ARBA00004752"/>
    </source>
</evidence>
<organism evidence="11 12">
    <name type="scientific">Parashewanella curva</name>
    <dbReference type="NCBI Taxonomy" id="2338552"/>
    <lineage>
        <taxon>Bacteria</taxon>
        <taxon>Pseudomonadati</taxon>
        <taxon>Pseudomonadota</taxon>
        <taxon>Gammaproteobacteria</taxon>
        <taxon>Alteromonadales</taxon>
        <taxon>Shewanellaceae</taxon>
        <taxon>Parashewanella</taxon>
    </lineage>
</organism>
<dbReference type="UniPathway" id="UPA00219"/>
<dbReference type="GO" id="GO:0009252">
    <property type="term" value="P:peptidoglycan biosynthetic process"/>
    <property type="evidence" value="ECO:0007669"/>
    <property type="project" value="UniProtKB-UniRule"/>
</dbReference>
<dbReference type="GO" id="GO:0008764">
    <property type="term" value="F:UDP-N-acetylmuramoylalanine-D-glutamate ligase activity"/>
    <property type="evidence" value="ECO:0007669"/>
    <property type="project" value="UniProtKB-UniRule"/>
</dbReference>
<evidence type="ECO:0000259" key="9">
    <source>
        <dbReference type="Pfam" id="PF02875"/>
    </source>
</evidence>
<dbReference type="GO" id="GO:0051301">
    <property type="term" value="P:cell division"/>
    <property type="evidence" value="ECO:0007669"/>
    <property type="project" value="UniProtKB-KW"/>
</dbReference>
<dbReference type="InterPro" id="IPR036565">
    <property type="entry name" value="Mur-like_cat_sf"/>
</dbReference>
<dbReference type="RefSeq" id="WP_121839739.1">
    <property type="nucleotide sequence ID" value="NZ_ML014798.1"/>
</dbReference>
<keyword evidence="6 7" id="KW-0067">ATP-binding</keyword>
<feature type="domain" description="Mur ligase central" evidence="10">
    <location>
        <begin position="114"/>
        <end position="280"/>
    </location>
</feature>
<name>A0A3L8PWX8_9GAMM</name>
<dbReference type="PANTHER" id="PTHR43692">
    <property type="entry name" value="UDP-N-ACETYLMURAMOYLALANINE--D-GLUTAMATE LIGASE"/>
    <property type="match status" value="1"/>
</dbReference>
<dbReference type="GO" id="GO:0005524">
    <property type="term" value="F:ATP binding"/>
    <property type="evidence" value="ECO:0007669"/>
    <property type="project" value="UniProtKB-UniRule"/>
</dbReference>
<dbReference type="GO" id="GO:0008360">
    <property type="term" value="P:regulation of cell shape"/>
    <property type="evidence" value="ECO:0007669"/>
    <property type="project" value="UniProtKB-KW"/>
</dbReference>
<comment type="pathway">
    <text evidence="2 7 8">Cell wall biogenesis; peptidoglycan biosynthesis.</text>
</comment>
<dbReference type="PANTHER" id="PTHR43692:SF1">
    <property type="entry name" value="UDP-N-ACETYLMURAMOYLALANINE--D-GLUTAMATE LIGASE"/>
    <property type="match status" value="1"/>
</dbReference>
<keyword evidence="7 8" id="KW-0132">Cell division</keyword>
<dbReference type="Pfam" id="PF08245">
    <property type="entry name" value="Mur_ligase_M"/>
    <property type="match status" value="1"/>
</dbReference>
<dbReference type="GO" id="GO:0071555">
    <property type="term" value="P:cell wall organization"/>
    <property type="evidence" value="ECO:0007669"/>
    <property type="project" value="UniProtKB-KW"/>
</dbReference>
<comment type="similarity">
    <text evidence="7">Belongs to the MurCDEF family.</text>
</comment>
<dbReference type="SUPFAM" id="SSF53244">
    <property type="entry name" value="MurD-like peptide ligases, peptide-binding domain"/>
    <property type="match status" value="1"/>
</dbReference>
<dbReference type="NCBIfam" id="TIGR01087">
    <property type="entry name" value="murD"/>
    <property type="match status" value="1"/>
</dbReference>
<evidence type="ECO:0000256" key="6">
    <source>
        <dbReference type="ARBA" id="ARBA00022840"/>
    </source>
</evidence>
<keyword evidence="7 8" id="KW-0133">Cell shape</keyword>
<dbReference type="InterPro" id="IPR004101">
    <property type="entry name" value="Mur_ligase_C"/>
</dbReference>
<gene>
    <name evidence="7" type="primary">murD</name>
    <name evidence="11" type="ORF">D5018_14600</name>
</gene>
<proteinExistence type="inferred from homology"/>
<evidence type="ECO:0000259" key="10">
    <source>
        <dbReference type="Pfam" id="PF08245"/>
    </source>
</evidence>
<comment type="caution">
    <text evidence="11">The sequence shown here is derived from an EMBL/GenBank/DDBJ whole genome shotgun (WGS) entry which is preliminary data.</text>
</comment>
<keyword evidence="7 8" id="KW-0573">Peptidoglycan synthesis</keyword>
<keyword evidence="7 8" id="KW-0961">Cell wall biogenesis/degradation</keyword>
<evidence type="ECO:0000256" key="5">
    <source>
        <dbReference type="ARBA" id="ARBA00022741"/>
    </source>
</evidence>
<evidence type="ECO:0000256" key="4">
    <source>
        <dbReference type="ARBA" id="ARBA00022598"/>
    </source>
</evidence>
<dbReference type="InterPro" id="IPR036615">
    <property type="entry name" value="Mur_ligase_C_dom_sf"/>
</dbReference>
<dbReference type="OrthoDB" id="9809796at2"/>
<dbReference type="Gene3D" id="3.40.50.720">
    <property type="entry name" value="NAD(P)-binding Rossmann-like Domain"/>
    <property type="match status" value="1"/>
</dbReference>
<keyword evidence="3 7" id="KW-0963">Cytoplasm</keyword>
<evidence type="ECO:0000256" key="1">
    <source>
        <dbReference type="ARBA" id="ARBA00004496"/>
    </source>
</evidence>
<keyword evidence="4 7" id="KW-0436">Ligase</keyword>
<comment type="catalytic activity">
    <reaction evidence="7 8">
        <text>UDP-N-acetyl-alpha-D-muramoyl-L-alanine + D-glutamate + ATP = UDP-N-acetyl-alpha-D-muramoyl-L-alanyl-D-glutamate + ADP + phosphate + H(+)</text>
        <dbReference type="Rhea" id="RHEA:16429"/>
        <dbReference type="ChEBI" id="CHEBI:15378"/>
        <dbReference type="ChEBI" id="CHEBI:29986"/>
        <dbReference type="ChEBI" id="CHEBI:30616"/>
        <dbReference type="ChEBI" id="CHEBI:43474"/>
        <dbReference type="ChEBI" id="CHEBI:83898"/>
        <dbReference type="ChEBI" id="CHEBI:83900"/>
        <dbReference type="ChEBI" id="CHEBI:456216"/>
        <dbReference type="EC" id="6.3.2.9"/>
    </reaction>
</comment>
<evidence type="ECO:0000256" key="3">
    <source>
        <dbReference type="ARBA" id="ARBA00022490"/>
    </source>
</evidence>
<sequence length="440" mass="47647">MKQPYTHIVLGMGATGLSIVRFLLKQGITPCVMDNRALPPGLESLMKEFPTVGVVVGKFDQDMLLEARQIIISPGVSISTPEVKTAKNLGVEVVGDIELFARAICSTQADVIGITGSNGKSTVTTLVGDMAKRSGIKVAVGGNIGTPALDLLEQEAALYVLELSSFQLETTTSLNCLAATCLNISHDHMDRYLTFDSYRKTKLKLFDQTQYQVINRHDFQAHPLNLTSVISFGLDKPESQQWGVVDGQFCHGDESIMPTNEAAALGRHNQANILASMALAQIAGVKKTAMIEAASQFVGLSHRCENIAKHDGITFIDDSKATNVGAVVAAIDGLHNDDGNIILIAGGDAKKADLYPLRAPLERVKVTILFGQDAEALAELTKNHKVVENMKQAVTYAIEQAEDKDIVLLSPACASTDMYHNFVERGNDFKQKVLEHYGEH</sequence>
<dbReference type="SUPFAM" id="SSF53623">
    <property type="entry name" value="MurD-like peptide ligases, catalytic domain"/>
    <property type="match status" value="1"/>
</dbReference>
<keyword evidence="7 8" id="KW-0131">Cell cycle</keyword>
<evidence type="ECO:0000313" key="12">
    <source>
        <dbReference type="Proteomes" id="UP000281474"/>
    </source>
</evidence>
<accession>A0A3L8PWX8</accession>
<protein>
    <recommendedName>
        <fullName evidence="7 8">UDP-N-acetylmuramoylalanine--D-glutamate ligase</fullName>
        <ecNumber evidence="7 8">6.3.2.9</ecNumber>
    </recommendedName>
    <alternativeName>
        <fullName evidence="7">D-glutamic acid-adding enzyme</fullName>
    </alternativeName>
    <alternativeName>
        <fullName evidence="7">UDP-N-acetylmuramoyl-L-alanyl-D-glutamate synthetase</fullName>
    </alternativeName>
</protein>
<dbReference type="Gene3D" id="3.40.1190.10">
    <property type="entry name" value="Mur-like, catalytic domain"/>
    <property type="match status" value="1"/>
</dbReference>
<evidence type="ECO:0000256" key="7">
    <source>
        <dbReference type="HAMAP-Rule" id="MF_00639"/>
    </source>
</evidence>
<dbReference type="EMBL" id="QZEI01000049">
    <property type="protein sequence ID" value="RLV58948.1"/>
    <property type="molecule type" value="Genomic_DNA"/>
</dbReference>
<feature type="domain" description="Mur ligase C-terminal" evidence="9">
    <location>
        <begin position="302"/>
        <end position="413"/>
    </location>
</feature>
<dbReference type="EC" id="6.3.2.9" evidence="7 8"/>
<dbReference type="Pfam" id="PF02875">
    <property type="entry name" value="Mur_ligase_C"/>
    <property type="match status" value="1"/>
</dbReference>
<dbReference type="Gene3D" id="3.90.190.20">
    <property type="entry name" value="Mur ligase, C-terminal domain"/>
    <property type="match status" value="1"/>
</dbReference>
<dbReference type="Proteomes" id="UP000281474">
    <property type="component" value="Unassembled WGS sequence"/>
</dbReference>
<dbReference type="InterPro" id="IPR005762">
    <property type="entry name" value="MurD"/>
</dbReference>
<comment type="function">
    <text evidence="7 8">Cell wall formation. Catalyzes the addition of glutamate to the nucleotide precursor UDP-N-acetylmuramoyl-L-alanine (UMA).</text>
</comment>
<dbReference type="SUPFAM" id="SSF51984">
    <property type="entry name" value="MurCD N-terminal domain"/>
    <property type="match status" value="1"/>
</dbReference>
<evidence type="ECO:0000313" key="11">
    <source>
        <dbReference type="EMBL" id="RLV58948.1"/>
    </source>
</evidence>
<dbReference type="GO" id="GO:0005737">
    <property type="term" value="C:cytoplasm"/>
    <property type="evidence" value="ECO:0007669"/>
    <property type="project" value="UniProtKB-SubCell"/>
</dbReference>
<dbReference type="Pfam" id="PF21799">
    <property type="entry name" value="MurD-like_N"/>
    <property type="match status" value="1"/>
</dbReference>
<evidence type="ECO:0000256" key="8">
    <source>
        <dbReference type="RuleBase" id="RU003664"/>
    </source>
</evidence>
<comment type="subcellular location">
    <subcellularLocation>
        <location evidence="1 7 8">Cytoplasm</location>
    </subcellularLocation>
</comment>
<feature type="binding site" evidence="7">
    <location>
        <begin position="116"/>
        <end position="122"/>
    </location>
    <ligand>
        <name>ATP</name>
        <dbReference type="ChEBI" id="CHEBI:30616"/>
    </ligand>
</feature>
<dbReference type="HAMAP" id="MF_00639">
    <property type="entry name" value="MurD"/>
    <property type="match status" value="1"/>
</dbReference>
<keyword evidence="12" id="KW-1185">Reference proteome</keyword>